<reference evidence="1 2" key="2">
    <citation type="submission" date="2018-11" db="EMBL/GenBank/DDBJ databases">
        <authorList>
            <consortium name="Pathogen Informatics"/>
        </authorList>
    </citation>
    <scope>NUCLEOTIDE SEQUENCE [LARGE SCALE GENOMIC DNA]</scope>
</reference>
<dbReference type="AlphaFoldDB" id="A0A183ICD7"/>
<dbReference type="WBParaSite" id="SBAD_0000133801-mRNA-1">
    <property type="protein sequence ID" value="SBAD_0000133801-mRNA-1"/>
    <property type="gene ID" value="SBAD_0000133801"/>
</dbReference>
<organism evidence="3">
    <name type="scientific">Soboliphyme baturini</name>
    <dbReference type="NCBI Taxonomy" id="241478"/>
    <lineage>
        <taxon>Eukaryota</taxon>
        <taxon>Metazoa</taxon>
        <taxon>Ecdysozoa</taxon>
        <taxon>Nematoda</taxon>
        <taxon>Enoplea</taxon>
        <taxon>Dorylaimia</taxon>
        <taxon>Dioctophymatida</taxon>
        <taxon>Dioctophymatoidea</taxon>
        <taxon>Soboliphymatidae</taxon>
        <taxon>Soboliphyme</taxon>
    </lineage>
</organism>
<reference evidence="3" key="1">
    <citation type="submission" date="2016-06" db="UniProtKB">
        <authorList>
            <consortium name="WormBaseParasite"/>
        </authorList>
    </citation>
    <scope>IDENTIFICATION</scope>
</reference>
<protein>
    <submittedName>
        <fullName evidence="3">DUF4604 domain-containing protein</fullName>
    </submittedName>
</protein>
<evidence type="ECO:0000313" key="1">
    <source>
        <dbReference type="EMBL" id="VDO93832.1"/>
    </source>
</evidence>
<name>A0A183ICD7_9BILA</name>
<proteinExistence type="predicted"/>
<evidence type="ECO:0000313" key="3">
    <source>
        <dbReference type="WBParaSite" id="SBAD_0000133801-mRNA-1"/>
    </source>
</evidence>
<accession>A0A183ICD7</accession>
<keyword evidence="2" id="KW-1185">Reference proteome</keyword>
<evidence type="ECO:0000313" key="2">
    <source>
        <dbReference type="Proteomes" id="UP000270296"/>
    </source>
</evidence>
<dbReference type="Proteomes" id="UP000270296">
    <property type="component" value="Unassembled WGS sequence"/>
</dbReference>
<gene>
    <name evidence="1" type="ORF">SBAD_LOCUS1281</name>
</gene>
<dbReference type="EMBL" id="UZAM01006773">
    <property type="protein sequence ID" value="VDO93832.1"/>
    <property type="molecule type" value="Genomic_DNA"/>
</dbReference>
<sequence>MSEPTVGSLLEGIPSKPMNDSFSGGKRAIKLLRQKSLDDDVVVLLPPAEMSNAFGGKTTCTEERYNVLSMVAESDGTTLESAIANDDATPILKVKQMEERLVPGVIPMKNIVSKVTKPVEAKTKVIPRTQKKPVDLKSTGILEDKKK</sequence>